<proteinExistence type="predicted"/>
<reference evidence="3" key="1">
    <citation type="journal article" date="2019" name="Int. J. Syst. Evol. Microbiol.">
        <title>The Global Catalogue of Microorganisms (GCM) 10K type strain sequencing project: providing services to taxonomists for standard genome sequencing and annotation.</title>
        <authorList>
            <consortium name="The Broad Institute Genomics Platform"/>
            <consortium name="The Broad Institute Genome Sequencing Center for Infectious Disease"/>
            <person name="Wu L."/>
            <person name="Ma J."/>
        </authorList>
    </citation>
    <scope>NUCLEOTIDE SEQUENCE [LARGE SCALE GENOMIC DNA]</scope>
    <source>
        <strain evidence="3">JCM 17441</strain>
    </source>
</reference>
<keyword evidence="3" id="KW-1185">Reference proteome</keyword>
<keyword evidence="1" id="KW-0472">Membrane</keyword>
<dbReference type="Proteomes" id="UP001500620">
    <property type="component" value="Unassembled WGS sequence"/>
</dbReference>
<name>A0ABP8D186_9ACTN</name>
<comment type="caution">
    <text evidence="2">The sequence shown here is derived from an EMBL/GenBank/DDBJ whole genome shotgun (WGS) entry which is preliminary data.</text>
</comment>
<evidence type="ECO:0000313" key="2">
    <source>
        <dbReference type="EMBL" id="GAA4245648.1"/>
    </source>
</evidence>
<accession>A0ABP8D186</accession>
<evidence type="ECO:0000313" key="3">
    <source>
        <dbReference type="Proteomes" id="UP001500620"/>
    </source>
</evidence>
<protein>
    <submittedName>
        <fullName evidence="2">Uncharacterized protein</fullName>
    </submittedName>
</protein>
<keyword evidence="1" id="KW-1133">Transmembrane helix</keyword>
<evidence type="ECO:0000256" key="1">
    <source>
        <dbReference type="SAM" id="Phobius"/>
    </source>
</evidence>
<organism evidence="2 3">
    <name type="scientific">Dactylosporangium darangshiense</name>
    <dbReference type="NCBI Taxonomy" id="579108"/>
    <lineage>
        <taxon>Bacteria</taxon>
        <taxon>Bacillati</taxon>
        <taxon>Actinomycetota</taxon>
        <taxon>Actinomycetes</taxon>
        <taxon>Micromonosporales</taxon>
        <taxon>Micromonosporaceae</taxon>
        <taxon>Dactylosporangium</taxon>
    </lineage>
</organism>
<gene>
    <name evidence="2" type="ORF">GCM10022255_013810</name>
</gene>
<feature type="transmembrane region" description="Helical" evidence="1">
    <location>
        <begin position="50"/>
        <end position="68"/>
    </location>
</feature>
<dbReference type="EMBL" id="BAABAT010000003">
    <property type="protein sequence ID" value="GAA4245648.1"/>
    <property type="molecule type" value="Genomic_DNA"/>
</dbReference>
<sequence>MSTDPPDKPDRRVDCARFAGIDGDFSGELLMHRTAVQRILTVTFAPQRRLAVEVIGIALVVVVAFAVSSCKTSPIGTTAAALVTGPFSCIPGERDARPV</sequence>
<keyword evidence="1" id="KW-0812">Transmembrane</keyword>